<reference evidence="1" key="1">
    <citation type="submission" date="2023-06" db="EMBL/GenBank/DDBJ databases">
        <title>Reference genome for the Northern bat (Eptesicus nilssonii), a most northern bat species.</title>
        <authorList>
            <person name="Laine V.N."/>
            <person name="Pulliainen A.T."/>
            <person name="Lilley T.M."/>
        </authorList>
    </citation>
    <scope>NUCLEOTIDE SEQUENCE</scope>
    <source>
        <strain evidence="1">BLF_Eptnil</strain>
        <tissue evidence="1">Kidney</tissue>
    </source>
</reference>
<dbReference type="AlphaFoldDB" id="A0AA40LNS1"/>
<proteinExistence type="predicted"/>
<protein>
    <submittedName>
        <fullName evidence="1">Uncharacterized protein</fullName>
    </submittedName>
</protein>
<comment type="caution">
    <text evidence="1">The sequence shown here is derived from an EMBL/GenBank/DDBJ whole genome shotgun (WGS) entry which is preliminary data.</text>
</comment>
<feature type="non-terminal residue" evidence="1">
    <location>
        <position position="96"/>
    </location>
</feature>
<evidence type="ECO:0000313" key="1">
    <source>
        <dbReference type="EMBL" id="KAK1340696.1"/>
    </source>
</evidence>
<name>A0AA40LNS1_CNENI</name>
<dbReference type="EMBL" id="JAULJE010000007">
    <property type="protein sequence ID" value="KAK1340696.1"/>
    <property type="molecule type" value="Genomic_DNA"/>
</dbReference>
<evidence type="ECO:0000313" key="2">
    <source>
        <dbReference type="Proteomes" id="UP001177744"/>
    </source>
</evidence>
<keyword evidence="2" id="KW-1185">Reference proteome</keyword>
<dbReference type="Proteomes" id="UP001177744">
    <property type="component" value="Unassembled WGS sequence"/>
</dbReference>
<gene>
    <name evidence="1" type="ORF">QTO34_017087</name>
</gene>
<organism evidence="1 2">
    <name type="scientific">Cnephaeus nilssonii</name>
    <name type="common">Northern bat</name>
    <name type="synonym">Eptesicus nilssonii</name>
    <dbReference type="NCBI Taxonomy" id="3371016"/>
    <lineage>
        <taxon>Eukaryota</taxon>
        <taxon>Metazoa</taxon>
        <taxon>Chordata</taxon>
        <taxon>Craniata</taxon>
        <taxon>Vertebrata</taxon>
        <taxon>Euteleostomi</taxon>
        <taxon>Mammalia</taxon>
        <taxon>Eutheria</taxon>
        <taxon>Laurasiatheria</taxon>
        <taxon>Chiroptera</taxon>
        <taxon>Yangochiroptera</taxon>
        <taxon>Vespertilionidae</taxon>
        <taxon>Cnephaeus</taxon>
    </lineage>
</organism>
<accession>A0AA40LNS1</accession>
<sequence length="96" mass="10480">MDSYYIVLVKEESLEVANSILQKILLPSAFPTCRPPRPTSAGGAELEAWLRAQGQPSPHGPERTFVAGKAWPVGHRAGLQHWIWSGGAFRTPPSSM</sequence>